<sequence>MRTIAIAALALVAAPSLALAAAPAGPVAPPALAGLAADPELEGKVQVAITQQRLEAGASLAEHRQPYIRHLFVASGQLKVSNLVTGEEQLVGAGEMATEAAGDWHMAKAVGDEPVEIYVIDQLPATDAAATVGGL</sequence>
<feature type="signal peptide" evidence="1">
    <location>
        <begin position="1"/>
        <end position="20"/>
    </location>
</feature>
<evidence type="ECO:0000313" key="3">
    <source>
        <dbReference type="EMBL" id="MFD1784443.1"/>
    </source>
</evidence>
<dbReference type="InterPro" id="IPR011051">
    <property type="entry name" value="RmlC_Cupin_sf"/>
</dbReference>
<keyword evidence="4" id="KW-1185">Reference proteome</keyword>
<feature type="chain" id="PRO_5047030409" evidence="1">
    <location>
        <begin position="21"/>
        <end position="135"/>
    </location>
</feature>
<dbReference type="EMBL" id="JBHUEY010000001">
    <property type="protein sequence ID" value="MFD1784443.1"/>
    <property type="molecule type" value="Genomic_DNA"/>
</dbReference>
<evidence type="ECO:0000313" key="4">
    <source>
        <dbReference type="Proteomes" id="UP001597237"/>
    </source>
</evidence>
<organism evidence="3 4">
    <name type="scientific">Phenylobacterium terrae</name>
    <dbReference type="NCBI Taxonomy" id="2665495"/>
    <lineage>
        <taxon>Bacteria</taxon>
        <taxon>Pseudomonadati</taxon>
        <taxon>Pseudomonadota</taxon>
        <taxon>Alphaproteobacteria</taxon>
        <taxon>Caulobacterales</taxon>
        <taxon>Caulobacteraceae</taxon>
        <taxon>Phenylobacterium</taxon>
    </lineage>
</organism>
<comment type="caution">
    <text evidence="3">The sequence shown here is derived from an EMBL/GenBank/DDBJ whole genome shotgun (WGS) entry which is preliminary data.</text>
</comment>
<proteinExistence type="predicted"/>
<dbReference type="InterPro" id="IPR013096">
    <property type="entry name" value="Cupin_2"/>
</dbReference>
<dbReference type="Gene3D" id="2.60.120.10">
    <property type="entry name" value="Jelly Rolls"/>
    <property type="match status" value="1"/>
</dbReference>
<dbReference type="RefSeq" id="WP_377283611.1">
    <property type="nucleotide sequence ID" value="NZ_JBHRSI010000009.1"/>
</dbReference>
<evidence type="ECO:0000256" key="1">
    <source>
        <dbReference type="SAM" id="SignalP"/>
    </source>
</evidence>
<accession>A0ABW4N302</accession>
<protein>
    <submittedName>
        <fullName evidence="3">Cupin domain-containing protein</fullName>
    </submittedName>
</protein>
<keyword evidence="1" id="KW-0732">Signal</keyword>
<reference evidence="4" key="1">
    <citation type="journal article" date="2019" name="Int. J. Syst. Evol. Microbiol.">
        <title>The Global Catalogue of Microorganisms (GCM) 10K type strain sequencing project: providing services to taxonomists for standard genome sequencing and annotation.</title>
        <authorList>
            <consortium name="The Broad Institute Genomics Platform"/>
            <consortium name="The Broad Institute Genome Sequencing Center for Infectious Disease"/>
            <person name="Wu L."/>
            <person name="Ma J."/>
        </authorList>
    </citation>
    <scope>NUCLEOTIDE SEQUENCE [LARGE SCALE GENOMIC DNA]</scope>
    <source>
        <strain evidence="4">DFY28</strain>
    </source>
</reference>
<dbReference type="Pfam" id="PF07883">
    <property type="entry name" value="Cupin_2"/>
    <property type="match status" value="1"/>
</dbReference>
<feature type="domain" description="Cupin type-2" evidence="2">
    <location>
        <begin position="52"/>
        <end position="120"/>
    </location>
</feature>
<gene>
    <name evidence="3" type="ORF">ACFSC0_13635</name>
</gene>
<dbReference type="InterPro" id="IPR014710">
    <property type="entry name" value="RmlC-like_jellyroll"/>
</dbReference>
<dbReference type="Proteomes" id="UP001597237">
    <property type="component" value="Unassembled WGS sequence"/>
</dbReference>
<name>A0ABW4N302_9CAUL</name>
<evidence type="ECO:0000259" key="2">
    <source>
        <dbReference type="Pfam" id="PF07883"/>
    </source>
</evidence>
<dbReference type="SUPFAM" id="SSF51182">
    <property type="entry name" value="RmlC-like cupins"/>
    <property type="match status" value="1"/>
</dbReference>